<dbReference type="Pfam" id="PF12239">
    <property type="entry name" value="DUF3605"/>
    <property type="match status" value="1"/>
</dbReference>
<accession>A0A5B0QXY6</accession>
<reference evidence="2 3" key="1">
    <citation type="submission" date="2019-05" db="EMBL/GenBank/DDBJ databases">
        <title>Emergence of the Ug99 lineage of the wheat stem rust pathogen through somatic hybridization.</title>
        <authorList>
            <person name="Li F."/>
            <person name="Upadhyaya N.M."/>
            <person name="Sperschneider J."/>
            <person name="Matny O."/>
            <person name="Nguyen-Phuc H."/>
            <person name="Mago R."/>
            <person name="Raley C."/>
            <person name="Miller M.E."/>
            <person name="Silverstein K.A.T."/>
            <person name="Henningsen E."/>
            <person name="Hirsch C.D."/>
            <person name="Visser B."/>
            <person name="Pretorius Z.A."/>
            <person name="Steffenson B.J."/>
            <person name="Schwessinger B."/>
            <person name="Dodds P.N."/>
            <person name="Figueroa M."/>
        </authorList>
    </citation>
    <scope>NUCLEOTIDE SEQUENCE [LARGE SCALE GENOMIC DNA]</scope>
    <source>
        <strain evidence="2">21-0</strain>
    </source>
</reference>
<name>A0A5B0QXY6_PUCGR</name>
<feature type="signal peptide" evidence="1">
    <location>
        <begin position="1"/>
        <end position="20"/>
    </location>
</feature>
<dbReference type="PANTHER" id="PTHR35020">
    <property type="entry name" value="N-ACETYLGLUCOSAMINE-INDUCED PROTEIN 1"/>
    <property type="match status" value="1"/>
</dbReference>
<dbReference type="OrthoDB" id="498286at2759"/>
<dbReference type="InterPro" id="IPR022036">
    <property type="entry name" value="DUF3605"/>
</dbReference>
<evidence type="ECO:0000256" key="1">
    <source>
        <dbReference type="SAM" id="SignalP"/>
    </source>
</evidence>
<dbReference type="Proteomes" id="UP000324748">
    <property type="component" value="Unassembled WGS sequence"/>
</dbReference>
<dbReference type="EMBL" id="VSWC01000002">
    <property type="protein sequence ID" value="KAA1118156.1"/>
    <property type="molecule type" value="Genomic_DNA"/>
</dbReference>
<evidence type="ECO:0000313" key="2">
    <source>
        <dbReference type="EMBL" id="KAA1118156.1"/>
    </source>
</evidence>
<dbReference type="GO" id="GO:0006044">
    <property type="term" value="P:N-acetylglucosamine metabolic process"/>
    <property type="evidence" value="ECO:0007669"/>
    <property type="project" value="TreeGrafter"/>
</dbReference>
<protein>
    <submittedName>
        <fullName evidence="2">Uncharacterized protein</fullName>
    </submittedName>
</protein>
<keyword evidence="1" id="KW-0732">Signal</keyword>
<comment type="caution">
    <text evidence="2">The sequence shown here is derived from an EMBL/GenBank/DDBJ whole genome shotgun (WGS) entry which is preliminary data.</text>
</comment>
<gene>
    <name evidence="2" type="ORF">PGT21_032569</name>
</gene>
<dbReference type="PANTHER" id="PTHR35020:SF2">
    <property type="entry name" value="N-ACETYLGLUCOSAMINE-INDUCED PROTEIN 1"/>
    <property type="match status" value="1"/>
</dbReference>
<organism evidence="2 3">
    <name type="scientific">Puccinia graminis f. sp. tritici</name>
    <dbReference type="NCBI Taxonomy" id="56615"/>
    <lineage>
        <taxon>Eukaryota</taxon>
        <taxon>Fungi</taxon>
        <taxon>Dikarya</taxon>
        <taxon>Basidiomycota</taxon>
        <taxon>Pucciniomycotina</taxon>
        <taxon>Pucciniomycetes</taxon>
        <taxon>Pucciniales</taxon>
        <taxon>Pucciniaceae</taxon>
        <taxon>Puccinia</taxon>
    </lineage>
</organism>
<proteinExistence type="predicted"/>
<evidence type="ECO:0000313" key="3">
    <source>
        <dbReference type="Proteomes" id="UP000324748"/>
    </source>
</evidence>
<dbReference type="GO" id="GO:0005737">
    <property type="term" value="C:cytoplasm"/>
    <property type="evidence" value="ECO:0007669"/>
    <property type="project" value="TreeGrafter"/>
</dbReference>
<dbReference type="AlphaFoldDB" id="A0A5B0QXY6"/>
<sequence length="287" mass="32753">MAFKLTCGLIMALLSSVTRSTVPGVVPVGGGIFETGNAEMSRDVLYPCQGDAYTWNSVIGAIVQGGGSLIKRSPEGEKAMQAARDKAPGPEKSNEYIKKKLQWQSELPAESEAGNFWEEKVYMNRGRVALIKNEYPYGLPPPVDHWMLWIRTCPFTEVAFEPLSHETLPNPDFLRSIRRKSLLRYLNYYDFYGYSGISEDVINRFRLSGFYHPTEDTVWKDPESSEVVTRLEGIEAMRWLGRHVLKVIHVKFSPEKYEILFNRSTDRWKSVVDPDHFHVIVKPKSTS</sequence>
<feature type="chain" id="PRO_5022689704" evidence="1">
    <location>
        <begin position="21"/>
        <end position="287"/>
    </location>
</feature>
<keyword evidence="3" id="KW-1185">Reference proteome</keyword>